<dbReference type="Gene3D" id="1.10.8.1310">
    <property type="match status" value="1"/>
</dbReference>
<evidence type="ECO:0000256" key="2">
    <source>
        <dbReference type="SAM" id="MobiDB-lite"/>
    </source>
</evidence>
<keyword evidence="1" id="KW-0343">GTPase activation</keyword>
<dbReference type="SUPFAM" id="SSF47923">
    <property type="entry name" value="Ypt/Rab-GAP domain of gyp1p"/>
    <property type="match status" value="1"/>
</dbReference>
<dbReference type="FunFam" id="1.10.472.80:FF:000060">
    <property type="entry name" value="TBC domain protein, putative"/>
    <property type="match status" value="1"/>
</dbReference>
<evidence type="ECO:0000256" key="1">
    <source>
        <dbReference type="ARBA" id="ARBA00022468"/>
    </source>
</evidence>
<feature type="compositionally biased region" description="Polar residues" evidence="2">
    <location>
        <begin position="25"/>
        <end position="35"/>
    </location>
</feature>
<feature type="compositionally biased region" description="Basic and acidic residues" evidence="2">
    <location>
        <begin position="1"/>
        <end position="14"/>
    </location>
</feature>
<evidence type="ECO:0000259" key="3">
    <source>
        <dbReference type="Pfam" id="PF00566"/>
    </source>
</evidence>
<dbReference type="Proteomes" id="UP000310687">
    <property type="component" value="Unassembled WGS sequence"/>
</dbReference>
<feature type="domain" description="Rab-GAP TBC" evidence="3">
    <location>
        <begin position="88"/>
        <end position="279"/>
    </location>
</feature>
<comment type="caution">
    <text evidence="4">The sequence shown here is derived from an EMBL/GenBank/DDBJ whole genome shotgun (WGS) entry which is preliminary data.</text>
</comment>
<dbReference type="EMBL" id="QZAL01000027">
    <property type="protein sequence ID" value="THW46624.1"/>
    <property type="molecule type" value="Genomic_DNA"/>
</dbReference>
<dbReference type="InterPro" id="IPR045913">
    <property type="entry name" value="TBC20/Gyp8-like"/>
</dbReference>
<dbReference type="Pfam" id="PF00566">
    <property type="entry name" value="RabGAP-TBC"/>
    <property type="match status" value="1"/>
</dbReference>
<dbReference type="GO" id="GO:0005096">
    <property type="term" value="F:GTPase activator activity"/>
    <property type="evidence" value="ECO:0007669"/>
    <property type="project" value="UniProtKB-KW"/>
</dbReference>
<sequence>MLEDKPQHDGEDSGHVSPNHDASEKPSSGQPFSNSWRDEPLTPTESAKVTQILRACENKDTQQIVALATTSGGLIEDHVRRPVLLGASEKKPDQTVNWQALPVHRDEEQVKLDVHRAFVYYPTGMQHVDLRHMHCANIEQANLKTRLKAGNMNCQISSLGFHDIAQVLLLVLGANQAAPLLARLSLLRIRDYMLPTFSASESHVQLLPAIVYATDPKLCQHLSGLQPYFAIAATLTLYAHDIEEYGGISRLFDFLLAHEAVVSVYMYATIIMLRKDELLELGSDEEDMMYAILSKLPKPLDIESLITRTTLLYSQHPPETLPFRAWRQVSGYSVLKTTRDPNELAKQTLEDGEQLYAKHAAQIERQQALQKAIAQSRLLAYRYRKPAGALTLAVAVGVLSLYIGKSGNGSSVSSSAILLDAKHKLLWVINRAWAALRL</sequence>
<dbReference type="GO" id="GO:0006888">
    <property type="term" value="P:endoplasmic reticulum to Golgi vesicle-mediated transport"/>
    <property type="evidence" value="ECO:0007669"/>
    <property type="project" value="TreeGrafter"/>
</dbReference>
<dbReference type="Gene3D" id="1.10.472.80">
    <property type="entry name" value="Ypt/Rab-GAP domain of gyp1p, domain 3"/>
    <property type="match status" value="1"/>
</dbReference>
<name>A0A4V4IJK4_AURPU</name>
<proteinExistence type="predicted"/>
<gene>
    <name evidence="4" type="ORF">D6D22_03028</name>
</gene>
<dbReference type="InterPro" id="IPR035969">
    <property type="entry name" value="Rab-GAP_TBC_sf"/>
</dbReference>
<feature type="region of interest" description="Disordered" evidence="2">
    <location>
        <begin position="1"/>
        <end position="43"/>
    </location>
</feature>
<evidence type="ECO:0000313" key="4">
    <source>
        <dbReference type="EMBL" id="THW46624.1"/>
    </source>
</evidence>
<dbReference type="PANTHER" id="PTHR20913">
    <property type="entry name" value="TBC1 DOMAIN FAMILY MEMBER 20/GTPASE"/>
    <property type="match status" value="1"/>
</dbReference>
<dbReference type="GO" id="GO:0005789">
    <property type="term" value="C:endoplasmic reticulum membrane"/>
    <property type="evidence" value="ECO:0007669"/>
    <property type="project" value="TreeGrafter"/>
</dbReference>
<dbReference type="AlphaFoldDB" id="A0A4V4IJK4"/>
<organism evidence="4 5">
    <name type="scientific">Aureobasidium pullulans</name>
    <name type="common">Black yeast</name>
    <name type="synonym">Pullularia pullulans</name>
    <dbReference type="NCBI Taxonomy" id="5580"/>
    <lineage>
        <taxon>Eukaryota</taxon>
        <taxon>Fungi</taxon>
        <taxon>Dikarya</taxon>
        <taxon>Ascomycota</taxon>
        <taxon>Pezizomycotina</taxon>
        <taxon>Dothideomycetes</taxon>
        <taxon>Dothideomycetidae</taxon>
        <taxon>Dothideales</taxon>
        <taxon>Saccotheciaceae</taxon>
        <taxon>Aureobasidium</taxon>
    </lineage>
</organism>
<reference evidence="4 5" key="1">
    <citation type="submission" date="2018-10" db="EMBL/GenBank/DDBJ databases">
        <title>Fifty Aureobasidium pullulans genomes reveal a recombining polyextremotolerant generalist.</title>
        <authorList>
            <person name="Gostincar C."/>
            <person name="Turk M."/>
            <person name="Zajc J."/>
            <person name="Gunde-Cimerman N."/>
        </authorList>
    </citation>
    <scope>NUCLEOTIDE SEQUENCE [LARGE SCALE GENOMIC DNA]</scope>
    <source>
        <strain evidence="4 5">EXF-11013</strain>
    </source>
</reference>
<dbReference type="InterPro" id="IPR000195">
    <property type="entry name" value="Rab-GAP-TBC_dom"/>
</dbReference>
<accession>A0A4V4IJK4</accession>
<protein>
    <recommendedName>
        <fullName evidence="3">Rab-GAP TBC domain-containing protein</fullName>
    </recommendedName>
</protein>
<dbReference type="PANTHER" id="PTHR20913:SF7">
    <property type="entry name" value="RE60063P"/>
    <property type="match status" value="1"/>
</dbReference>
<evidence type="ECO:0000313" key="5">
    <source>
        <dbReference type="Proteomes" id="UP000310687"/>
    </source>
</evidence>